<accession>A0A918R5F4</accession>
<feature type="compositionally biased region" description="Polar residues" evidence="1">
    <location>
        <begin position="88"/>
        <end position="99"/>
    </location>
</feature>
<reference evidence="2" key="1">
    <citation type="journal article" date="2014" name="Int. J. Syst. Evol. Microbiol.">
        <title>Complete genome sequence of Corynebacterium casei LMG S-19264T (=DSM 44701T), isolated from a smear-ripened cheese.</title>
        <authorList>
            <consortium name="US DOE Joint Genome Institute (JGI-PGF)"/>
            <person name="Walter F."/>
            <person name="Albersmeier A."/>
            <person name="Kalinowski J."/>
            <person name="Ruckert C."/>
        </authorList>
    </citation>
    <scope>NUCLEOTIDE SEQUENCE</scope>
    <source>
        <strain evidence="2">JCM 5016</strain>
    </source>
</reference>
<evidence type="ECO:0000256" key="1">
    <source>
        <dbReference type="SAM" id="MobiDB-lite"/>
    </source>
</evidence>
<organism evidence="2 3">
    <name type="scientific">Streptomyces echinoruber</name>
    <dbReference type="NCBI Taxonomy" id="68898"/>
    <lineage>
        <taxon>Bacteria</taxon>
        <taxon>Bacillati</taxon>
        <taxon>Actinomycetota</taxon>
        <taxon>Actinomycetes</taxon>
        <taxon>Kitasatosporales</taxon>
        <taxon>Streptomycetaceae</taxon>
        <taxon>Streptomyces</taxon>
    </lineage>
</organism>
<dbReference type="AlphaFoldDB" id="A0A918R5F4"/>
<dbReference type="EMBL" id="BMWH01000007">
    <property type="protein sequence ID" value="GGZ85959.1"/>
    <property type="molecule type" value="Genomic_DNA"/>
</dbReference>
<reference evidence="2" key="2">
    <citation type="submission" date="2020-09" db="EMBL/GenBank/DDBJ databases">
        <authorList>
            <person name="Sun Q."/>
            <person name="Ohkuma M."/>
        </authorList>
    </citation>
    <scope>NUCLEOTIDE SEQUENCE</scope>
    <source>
        <strain evidence="2">JCM 5016</strain>
    </source>
</reference>
<keyword evidence="3" id="KW-1185">Reference proteome</keyword>
<sequence>MRVSTVTTYVTRPILAGTCLTTGRNPLTRYALVPSSSVKAVERVPAHVHKLLRIDVYEVTDNDVVRRLPTQTGFCSGPQCPQGKASRPQGSRSVLSPRS</sequence>
<name>A0A918R5F4_9ACTN</name>
<feature type="region of interest" description="Disordered" evidence="1">
    <location>
        <begin position="75"/>
        <end position="99"/>
    </location>
</feature>
<comment type="caution">
    <text evidence="2">The sequence shown here is derived from an EMBL/GenBank/DDBJ whole genome shotgun (WGS) entry which is preliminary data.</text>
</comment>
<dbReference type="Proteomes" id="UP000623010">
    <property type="component" value="Unassembled WGS sequence"/>
</dbReference>
<evidence type="ECO:0000313" key="2">
    <source>
        <dbReference type="EMBL" id="GGZ85959.1"/>
    </source>
</evidence>
<evidence type="ECO:0000313" key="3">
    <source>
        <dbReference type="Proteomes" id="UP000623010"/>
    </source>
</evidence>
<protein>
    <submittedName>
        <fullName evidence="2">Uncharacterized protein</fullName>
    </submittedName>
</protein>
<gene>
    <name evidence="2" type="ORF">GCM10010389_25390</name>
</gene>
<proteinExistence type="predicted"/>